<accession>A0ABT8SEX6</accession>
<evidence type="ECO:0000313" key="13">
    <source>
        <dbReference type="Proteomes" id="UP001169027"/>
    </source>
</evidence>
<name>A0ABT8SEX6_9BURK</name>
<dbReference type="Pfam" id="PF02424">
    <property type="entry name" value="ApbE"/>
    <property type="match status" value="1"/>
</dbReference>
<comment type="catalytic activity">
    <reaction evidence="10 11">
        <text>L-threonyl-[protein] + FAD = FMN-L-threonyl-[protein] + AMP + H(+)</text>
        <dbReference type="Rhea" id="RHEA:36847"/>
        <dbReference type="Rhea" id="RHEA-COMP:11060"/>
        <dbReference type="Rhea" id="RHEA-COMP:11061"/>
        <dbReference type="ChEBI" id="CHEBI:15378"/>
        <dbReference type="ChEBI" id="CHEBI:30013"/>
        <dbReference type="ChEBI" id="CHEBI:57692"/>
        <dbReference type="ChEBI" id="CHEBI:74257"/>
        <dbReference type="ChEBI" id="CHEBI:456215"/>
        <dbReference type="EC" id="2.7.1.180"/>
    </reaction>
</comment>
<keyword evidence="4 11" id="KW-0285">Flavoprotein</keyword>
<protein>
    <recommendedName>
        <fullName evidence="3 11">FAD:protein FMN transferase</fullName>
        <ecNumber evidence="2 11">2.7.1.180</ecNumber>
    </recommendedName>
    <alternativeName>
        <fullName evidence="9 11">Flavin transferase</fullName>
    </alternativeName>
</protein>
<reference evidence="12" key="1">
    <citation type="submission" date="2023-06" db="EMBL/GenBank/DDBJ databases">
        <authorList>
            <person name="Jiang Y."/>
            <person name="Liu Q."/>
        </authorList>
    </citation>
    <scope>NUCLEOTIDE SEQUENCE</scope>
    <source>
        <strain evidence="12">CGMCC 1.12090</strain>
    </source>
</reference>
<sequence>MKRRQWLRATLGLGALAGVTGLAPALSALHWGRRSMLGFGTTLSLQAGHEDPEVVGLALDAGTQALRRIERQMSLFDPGSALSRLNRDGRLHSPPAELVDILDIAHAVSRDSDGAFDVTVQPLWLAFDGARRAGRLPASREVEAARAKVDWRALDVTRRLIRFDMPGMGATLNGIAQGYAADHVRAVLAAHGIRHALVDAGEFAPLGRSSEARPWTLGIADPHEESAWIARLMTDGRCIATSADALTSFSADRRHHHIFDPHTGYSPPELSAVTVAADTGAMADALTKVFFVAGPSQARALARRWKVDALWVDKAGRWEATPGLRLDRA</sequence>
<dbReference type="InterPro" id="IPR024932">
    <property type="entry name" value="ApbE"/>
</dbReference>
<comment type="cofactor">
    <cofactor evidence="1">
        <name>Mg(2+)</name>
        <dbReference type="ChEBI" id="CHEBI:18420"/>
    </cofactor>
</comment>
<evidence type="ECO:0000256" key="11">
    <source>
        <dbReference type="PIRNR" id="PIRNR006268"/>
    </source>
</evidence>
<dbReference type="RefSeq" id="WP_301815899.1">
    <property type="nucleotide sequence ID" value="NZ_JAUJZH010000041.1"/>
</dbReference>
<evidence type="ECO:0000256" key="9">
    <source>
        <dbReference type="ARBA" id="ARBA00031306"/>
    </source>
</evidence>
<dbReference type="PANTHER" id="PTHR30040">
    <property type="entry name" value="THIAMINE BIOSYNTHESIS LIPOPROTEIN APBE"/>
    <property type="match status" value="1"/>
</dbReference>
<dbReference type="Gene3D" id="3.10.520.10">
    <property type="entry name" value="ApbE-like domains"/>
    <property type="match status" value="1"/>
</dbReference>
<dbReference type="GO" id="GO:0016740">
    <property type="term" value="F:transferase activity"/>
    <property type="evidence" value="ECO:0007669"/>
    <property type="project" value="UniProtKB-KW"/>
</dbReference>
<comment type="caution">
    <text evidence="12">The sequence shown here is derived from an EMBL/GenBank/DDBJ whole genome shotgun (WGS) entry which is preliminary data.</text>
</comment>
<keyword evidence="6 11" id="KW-0479">Metal-binding</keyword>
<evidence type="ECO:0000256" key="7">
    <source>
        <dbReference type="ARBA" id="ARBA00022827"/>
    </source>
</evidence>
<dbReference type="EMBL" id="JAUKVY010000041">
    <property type="protein sequence ID" value="MDO1537476.1"/>
    <property type="molecule type" value="Genomic_DNA"/>
</dbReference>
<organism evidence="12 13">
    <name type="scientific">Variovorax ginsengisoli</name>
    <dbReference type="NCBI Taxonomy" id="363844"/>
    <lineage>
        <taxon>Bacteria</taxon>
        <taxon>Pseudomonadati</taxon>
        <taxon>Pseudomonadota</taxon>
        <taxon>Betaproteobacteria</taxon>
        <taxon>Burkholderiales</taxon>
        <taxon>Comamonadaceae</taxon>
        <taxon>Variovorax</taxon>
    </lineage>
</organism>
<proteinExistence type="inferred from homology"/>
<dbReference type="PANTHER" id="PTHR30040:SF2">
    <property type="entry name" value="FAD:PROTEIN FMN TRANSFERASE"/>
    <property type="match status" value="1"/>
</dbReference>
<evidence type="ECO:0000256" key="8">
    <source>
        <dbReference type="ARBA" id="ARBA00022842"/>
    </source>
</evidence>
<dbReference type="Proteomes" id="UP001169027">
    <property type="component" value="Unassembled WGS sequence"/>
</dbReference>
<gene>
    <name evidence="12" type="ORF">Q2T77_35065</name>
</gene>
<evidence type="ECO:0000313" key="12">
    <source>
        <dbReference type="EMBL" id="MDO1537476.1"/>
    </source>
</evidence>
<dbReference type="EC" id="2.7.1.180" evidence="2 11"/>
<evidence type="ECO:0000256" key="5">
    <source>
        <dbReference type="ARBA" id="ARBA00022679"/>
    </source>
</evidence>
<dbReference type="SUPFAM" id="SSF143631">
    <property type="entry name" value="ApbE-like"/>
    <property type="match status" value="1"/>
</dbReference>
<keyword evidence="7 11" id="KW-0274">FAD</keyword>
<keyword evidence="8 11" id="KW-0460">Magnesium</keyword>
<evidence type="ECO:0000256" key="6">
    <source>
        <dbReference type="ARBA" id="ARBA00022723"/>
    </source>
</evidence>
<comment type="similarity">
    <text evidence="11">Belongs to the ApbE family.</text>
</comment>
<keyword evidence="5 11" id="KW-0808">Transferase</keyword>
<evidence type="ECO:0000256" key="4">
    <source>
        <dbReference type="ARBA" id="ARBA00022630"/>
    </source>
</evidence>
<evidence type="ECO:0000256" key="10">
    <source>
        <dbReference type="ARBA" id="ARBA00048540"/>
    </source>
</evidence>
<dbReference type="InterPro" id="IPR003374">
    <property type="entry name" value="ApbE-like_sf"/>
</dbReference>
<evidence type="ECO:0000256" key="2">
    <source>
        <dbReference type="ARBA" id="ARBA00011955"/>
    </source>
</evidence>
<keyword evidence="13" id="KW-1185">Reference proteome</keyword>
<evidence type="ECO:0000256" key="1">
    <source>
        <dbReference type="ARBA" id="ARBA00001946"/>
    </source>
</evidence>
<dbReference type="PIRSF" id="PIRSF006268">
    <property type="entry name" value="ApbE"/>
    <property type="match status" value="1"/>
</dbReference>
<evidence type="ECO:0000256" key="3">
    <source>
        <dbReference type="ARBA" id="ARBA00016337"/>
    </source>
</evidence>